<keyword evidence="2" id="KW-1185">Reference proteome</keyword>
<protein>
    <submittedName>
        <fullName evidence="1">Uncharacterized protein</fullName>
    </submittedName>
</protein>
<organism evidence="1 2">
    <name type="scientific">Steinernema hermaphroditum</name>
    <dbReference type="NCBI Taxonomy" id="289476"/>
    <lineage>
        <taxon>Eukaryota</taxon>
        <taxon>Metazoa</taxon>
        <taxon>Ecdysozoa</taxon>
        <taxon>Nematoda</taxon>
        <taxon>Chromadorea</taxon>
        <taxon>Rhabditida</taxon>
        <taxon>Tylenchina</taxon>
        <taxon>Panagrolaimomorpha</taxon>
        <taxon>Strongyloidoidea</taxon>
        <taxon>Steinernematidae</taxon>
        <taxon>Steinernema</taxon>
    </lineage>
</organism>
<dbReference type="EMBL" id="JAUCMV010000001">
    <property type="protein sequence ID" value="KAK0428853.1"/>
    <property type="molecule type" value="Genomic_DNA"/>
</dbReference>
<evidence type="ECO:0000313" key="2">
    <source>
        <dbReference type="Proteomes" id="UP001175271"/>
    </source>
</evidence>
<gene>
    <name evidence="1" type="ORF">QR680_011046</name>
</gene>
<proteinExistence type="predicted"/>
<dbReference type="Proteomes" id="UP001175271">
    <property type="component" value="Unassembled WGS sequence"/>
</dbReference>
<reference evidence="1" key="1">
    <citation type="submission" date="2023-06" db="EMBL/GenBank/DDBJ databases">
        <title>Genomic analysis of the entomopathogenic nematode Steinernema hermaphroditum.</title>
        <authorList>
            <person name="Schwarz E.M."/>
            <person name="Heppert J.K."/>
            <person name="Baniya A."/>
            <person name="Schwartz H.T."/>
            <person name="Tan C.-H."/>
            <person name="Antoshechkin I."/>
            <person name="Sternberg P.W."/>
            <person name="Goodrich-Blair H."/>
            <person name="Dillman A.R."/>
        </authorList>
    </citation>
    <scope>NUCLEOTIDE SEQUENCE</scope>
    <source>
        <strain evidence="1">PS9179</strain>
        <tissue evidence="1">Whole animal</tissue>
    </source>
</reference>
<sequence>MERLVMTNLGNCVKDRLFRFWDTVAFVDGDQVKLAARGFRFSQFGEQIFVIRGVFSLDATTWIYASVNDRRAKHFHHYELVVCFRENNAKEEKICFFAKDGVVENLILFPRDVPAS</sequence>
<comment type="caution">
    <text evidence="1">The sequence shown here is derived from an EMBL/GenBank/DDBJ whole genome shotgun (WGS) entry which is preliminary data.</text>
</comment>
<dbReference type="AlphaFoldDB" id="A0AA39MCJ7"/>
<evidence type="ECO:0000313" key="1">
    <source>
        <dbReference type="EMBL" id="KAK0428853.1"/>
    </source>
</evidence>
<accession>A0AA39MCJ7</accession>
<name>A0AA39MCJ7_9BILA</name>